<feature type="domain" description="GIR1-like zinc ribbon" evidence="2">
    <location>
        <begin position="60"/>
        <end position="95"/>
    </location>
</feature>
<dbReference type="Gramene" id="PSR89839">
    <property type="protein sequence ID" value="PSR89839"/>
    <property type="gene ID" value="CEY00_Acc30032"/>
</dbReference>
<dbReference type="PANTHER" id="PTHR33177">
    <property type="entry name" value="PUTATIVE-RELATED"/>
    <property type="match status" value="1"/>
</dbReference>
<reference evidence="3 4" key="1">
    <citation type="submission" date="2017-07" db="EMBL/GenBank/DDBJ databases">
        <title>An improved, manually edited Actinidia chinensis var. chinensis (kiwifruit) genome highlights the challenges associated with draft genomes and gene prediction in plants.</title>
        <authorList>
            <person name="Pilkington S."/>
            <person name="Crowhurst R."/>
            <person name="Hilario E."/>
            <person name="Nardozza S."/>
            <person name="Fraser L."/>
            <person name="Peng Y."/>
            <person name="Gunaseelan K."/>
            <person name="Simpson R."/>
            <person name="Tahir J."/>
            <person name="Deroles S."/>
            <person name="Templeton K."/>
            <person name="Luo Z."/>
            <person name="Davy M."/>
            <person name="Cheng C."/>
            <person name="Mcneilage M."/>
            <person name="Scaglione D."/>
            <person name="Liu Y."/>
            <person name="Zhang Q."/>
            <person name="Datson P."/>
            <person name="De Silva N."/>
            <person name="Gardiner S."/>
            <person name="Bassett H."/>
            <person name="Chagne D."/>
            <person name="Mccallum J."/>
            <person name="Dzierzon H."/>
            <person name="Deng C."/>
            <person name="Wang Y.-Y."/>
            <person name="Barron N."/>
            <person name="Manako K."/>
            <person name="Bowen J."/>
            <person name="Foster T."/>
            <person name="Erridge Z."/>
            <person name="Tiffin H."/>
            <person name="Waite C."/>
            <person name="Davies K."/>
            <person name="Grierson E."/>
            <person name="Laing W."/>
            <person name="Kirk R."/>
            <person name="Chen X."/>
            <person name="Wood M."/>
            <person name="Montefiori M."/>
            <person name="Brummell D."/>
            <person name="Schwinn K."/>
            <person name="Catanach A."/>
            <person name="Fullerton C."/>
            <person name="Li D."/>
            <person name="Meiyalaghan S."/>
            <person name="Nieuwenhuizen N."/>
            <person name="Read N."/>
            <person name="Prakash R."/>
            <person name="Hunter D."/>
            <person name="Zhang H."/>
            <person name="Mckenzie M."/>
            <person name="Knabel M."/>
            <person name="Harris A."/>
            <person name="Allan A."/>
            <person name="Chen A."/>
            <person name="Janssen B."/>
            <person name="Plunkett B."/>
            <person name="Dwamena C."/>
            <person name="Voogd C."/>
            <person name="Leif D."/>
            <person name="Lafferty D."/>
            <person name="Souleyre E."/>
            <person name="Varkonyi-Gasic E."/>
            <person name="Gambi F."/>
            <person name="Hanley J."/>
            <person name="Yao J.-L."/>
            <person name="Cheung J."/>
            <person name="David K."/>
            <person name="Warren B."/>
            <person name="Marsh K."/>
            <person name="Snowden K."/>
            <person name="Lin-Wang K."/>
            <person name="Brian L."/>
            <person name="Martinez-Sanchez M."/>
            <person name="Wang M."/>
            <person name="Ileperuma N."/>
            <person name="Macnee N."/>
            <person name="Campin R."/>
            <person name="Mcatee P."/>
            <person name="Drummond R."/>
            <person name="Espley R."/>
            <person name="Ireland H."/>
            <person name="Wu R."/>
            <person name="Atkinson R."/>
            <person name="Karunairetnam S."/>
            <person name="Bulley S."/>
            <person name="Chunkath S."/>
            <person name="Hanley Z."/>
            <person name="Storey R."/>
            <person name="Thrimawithana A."/>
            <person name="Thomson S."/>
            <person name="David C."/>
            <person name="Testolin R."/>
        </authorList>
    </citation>
    <scope>NUCLEOTIDE SEQUENCE [LARGE SCALE GENOMIC DNA]</scope>
    <source>
        <strain evidence="4">cv. Red5</strain>
        <tissue evidence="3">Young leaf</tissue>
    </source>
</reference>
<dbReference type="GO" id="GO:0016874">
    <property type="term" value="F:ligase activity"/>
    <property type="evidence" value="ECO:0007669"/>
    <property type="project" value="UniProtKB-KW"/>
</dbReference>
<dbReference type="AlphaFoldDB" id="A0A2R6PEV7"/>
<accession>A0A2R6PEV7</accession>
<sequence length="102" mass="11176">MSHNLGNGSKLDLKLNLSPPRAYPQVESHNRSQNNSSMEVSPRSSCASSDESLGSPEPKSMMLVGCPLCLMYIMLSDENPKCPQCKTTVFLEIIQEGMAKKT</sequence>
<dbReference type="EMBL" id="NKQK01000026">
    <property type="protein sequence ID" value="PSR89839.1"/>
    <property type="molecule type" value="Genomic_DNA"/>
</dbReference>
<name>A0A2R6PEV7_ACTCC</name>
<gene>
    <name evidence="3" type="ORF">CEY00_Acc30032</name>
</gene>
<evidence type="ECO:0000313" key="4">
    <source>
        <dbReference type="Proteomes" id="UP000241394"/>
    </source>
</evidence>
<feature type="region of interest" description="Disordered" evidence="1">
    <location>
        <begin position="1"/>
        <end position="60"/>
    </location>
</feature>
<comment type="caution">
    <text evidence="3">The sequence shown here is derived from an EMBL/GenBank/DDBJ whole genome shotgun (WGS) entry which is preliminary data.</text>
</comment>
<reference evidence="4" key="2">
    <citation type="journal article" date="2018" name="BMC Genomics">
        <title>A manually annotated Actinidia chinensis var. chinensis (kiwifruit) genome highlights the challenges associated with draft genomes and gene prediction in plants.</title>
        <authorList>
            <person name="Pilkington S.M."/>
            <person name="Crowhurst R."/>
            <person name="Hilario E."/>
            <person name="Nardozza S."/>
            <person name="Fraser L."/>
            <person name="Peng Y."/>
            <person name="Gunaseelan K."/>
            <person name="Simpson R."/>
            <person name="Tahir J."/>
            <person name="Deroles S.C."/>
            <person name="Templeton K."/>
            <person name="Luo Z."/>
            <person name="Davy M."/>
            <person name="Cheng C."/>
            <person name="McNeilage M."/>
            <person name="Scaglione D."/>
            <person name="Liu Y."/>
            <person name="Zhang Q."/>
            <person name="Datson P."/>
            <person name="De Silva N."/>
            <person name="Gardiner S.E."/>
            <person name="Bassett H."/>
            <person name="Chagne D."/>
            <person name="McCallum J."/>
            <person name="Dzierzon H."/>
            <person name="Deng C."/>
            <person name="Wang Y.Y."/>
            <person name="Barron L."/>
            <person name="Manako K."/>
            <person name="Bowen J."/>
            <person name="Foster T.M."/>
            <person name="Erridge Z.A."/>
            <person name="Tiffin H."/>
            <person name="Waite C.N."/>
            <person name="Davies K.M."/>
            <person name="Grierson E.P."/>
            <person name="Laing W.A."/>
            <person name="Kirk R."/>
            <person name="Chen X."/>
            <person name="Wood M."/>
            <person name="Montefiori M."/>
            <person name="Brummell D.A."/>
            <person name="Schwinn K.E."/>
            <person name="Catanach A."/>
            <person name="Fullerton C."/>
            <person name="Li D."/>
            <person name="Meiyalaghan S."/>
            <person name="Nieuwenhuizen N."/>
            <person name="Read N."/>
            <person name="Prakash R."/>
            <person name="Hunter D."/>
            <person name="Zhang H."/>
            <person name="McKenzie M."/>
            <person name="Knabel M."/>
            <person name="Harris A."/>
            <person name="Allan A.C."/>
            <person name="Gleave A."/>
            <person name="Chen A."/>
            <person name="Janssen B.J."/>
            <person name="Plunkett B."/>
            <person name="Ampomah-Dwamena C."/>
            <person name="Voogd C."/>
            <person name="Leif D."/>
            <person name="Lafferty D."/>
            <person name="Souleyre E.J.F."/>
            <person name="Varkonyi-Gasic E."/>
            <person name="Gambi F."/>
            <person name="Hanley J."/>
            <person name="Yao J.L."/>
            <person name="Cheung J."/>
            <person name="David K.M."/>
            <person name="Warren B."/>
            <person name="Marsh K."/>
            <person name="Snowden K.C."/>
            <person name="Lin-Wang K."/>
            <person name="Brian L."/>
            <person name="Martinez-Sanchez M."/>
            <person name="Wang M."/>
            <person name="Ileperuma N."/>
            <person name="Macnee N."/>
            <person name="Campin R."/>
            <person name="McAtee P."/>
            <person name="Drummond R.S.M."/>
            <person name="Espley R.V."/>
            <person name="Ireland H.S."/>
            <person name="Wu R."/>
            <person name="Atkinson R.G."/>
            <person name="Karunairetnam S."/>
            <person name="Bulley S."/>
            <person name="Chunkath S."/>
            <person name="Hanley Z."/>
            <person name="Storey R."/>
            <person name="Thrimawithana A.H."/>
            <person name="Thomson S."/>
            <person name="David C."/>
            <person name="Testolin R."/>
            <person name="Huang H."/>
            <person name="Hellens R.P."/>
            <person name="Schaffer R.J."/>
        </authorList>
    </citation>
    <scope>NUCLEOTIDE SEQUENCE [LARGE SCALE GENOMIC DNA]</scope>
    <source>
        <strain evidence="4">cv. Red5</strain>
    </source>
</reference>
<evidence type="ECO:0000259" key="2">
    <source>
        <dbReference type="Pfam" id="PF24747"/>
    </source>
</evidence>
<dbReference type="InterPro" id="IPR056440">
    <property type="entry name" value="Zn-ribbon_GIR1"/>
</dbReference>
<dbReference type="InterPro" id="IPR055281">
    <property type="entry name" value="GIR1-2/SIED1"/>
</dbReference>
<protein>
    <submittedName>
        <fullName evidence="3">Phenylalanine--tRNA ligase alpha subunit like</fullName>
    </submittedName>
</protein>
<dbReference type="OrthoDB" id="1930194at2759"/>
<dbReference type="InParanoid" id="A0A2R6PEV7"/>
<dbReference type="Proteomes" id="UP000241394">
    <property type="component" value="Chromosome LG26"/>
</dbReference>
<dbReference type="STRING" id="1590841.A0A2R6PEV7"/>
<keyword evidence="4" id="KW-1185">Reference proteome</keyword>
<dbReference type="OMA" id="CEVEETR"/>
<proteinExistence type="predicted"/>
<evidence type="ECO:0000256" key="1">
    <source>
        <dbReference type="SAM" id="MobiDB-lite"/>
    </source>
</evidence>
<feature type="compositionally biased region" description="Polar residues" evidence="1">
    <location>
        <begin position="31"/>
        <end position="52"/>
    </location>
</feature>
<organism evidence="3 4">
    <name type="scientific">Actinidia chinensis var. chinensis</name>
    <name type="common">Chinese soft-hair kiwi</name>
    <dbReference type="NCBI Taxonomy" id="1590841"/>
    <lineage>
        <taxon>Eukaryota</taxon>
        <taxon>Viridiplantae</taxon>
        <taxon>Streptophyta</taxon>
        <taxon>Embryophyta</taxon>
        <taxon>Tracheophyta</taxon>
        <taxon>Spermatophyta</taxon>
        <taxon>Magnoliopsida</taxon>
        <taxon>eudicotyledons</taxon>
        <taxon>Gunneridae</taxon>
        <taxon>Pentapetalae</taxon>
        <taxon>asterids</taxon>
        <taxon>Ericales</taxon>
        <taxon>Actinidiaceae</taxon>
        <taxon>Actinidia</taxon>
    </lineage>
</organism>
<dbReference type="Pfam" id="PF24747">
    <property type="entry name" value="Zn-ribbon_GIR1"/>
    <property type="match status" value="1"/>
</dbReference>
<evidence type="ECO:0000313" key="3">
    <source>
        <dbReference type="EMBL" id="PSR89839.1"/>
    </source>
</evidence>
<dbReference type="PANTHER" id="PTHR33177:SF74">
    <property type="entry name" value="PROTEIN GL2-INTERACTING REPRESSOR 1"/>
    <property type="match status" value="1"/>
</dbReference>
<keyword evidence="3" id="KW-0436">Ligase</keyword>